<dbReference type="AlphaFoldDB" id="A0A4Y2GU70"/>
<comment type="caution">
    <text evidence="1">The sequence shown here is derived from an EMBL/GenBank/DDBJ whole genome shotgun (WGS) entry which is preliminary data.</text>
</comment>
<accession>A0A4Y2GU70</accession>
<proteinExistence type="predicted"/>
<organism evidence="1 2">
    <name type="scientific">Araneus ventricosus</name>
    <name type="common">Orbweaver spider</name>
    <name type="synonym">Epeira ventricosa</name>
    <dbReference type="NCBI Taxonomy" id="182803"/>
    <lineage>
        <taxon>Eukaryota</taxon>
        <taxon>Metazoa</taxon>
        <taxon>Ecdysozoa</taxon>
        <taxon>Arthropoda</taxon>
        <taxon>Chelicerata</taxon>
        <taxon>Arachnida</taxon>
        <taxon>Araneae</taxon>
        <taxon>Araneomorphae</taxon>
        <taxon>Entelegynae</taxon>
        <taxon>Araneoidea</taxon>
        <taxon>Araneidae</taxon>
        <taxon>Araneus</taxon>
    </lineage>
</organism>
<gene>
    <name evidence="1" type="ORF">AVEN_72251_1</name>
</gene>
<evidence type="ECO:0000313" key="2">
    <source>
        <dbReference type="Proteomes" id="UP000499080"/>
    </source>
</evidence>
<evidence type="ECO:0000313" key="1">
    <source>
        <dbReference type="EMBL" id="GBM56355.1"/>
    </source>
</evidence>
<sequence>MVGGVLPPAGDNTYLLREGSGRGQNWLLGLRPQCSSYCRGCHSVTRMLRQGRVFLVIIGFTKADFFSMTKLREALGTAVLKYAIALKELKNIFIFNLKLFYFNP</sequence>
<dbReference type="Proteomes" id="UP000499080">
    <property type="component" value="Unassembled WGS sequence"/>
</dbReference>
<protein>
    <submittedName>
        <fullName evidence="1">Uncharacterized protein</fullName>
    </submittedName>
</protein>
<keyword evidence="2" id="KW-1185">Reference proteome</keyword>
<dbReference type="EMBL" id="BGPR01001541">
    <property type="protein sequence ID" value="GBM56355.1"/>
    <property type="molecule type" value="Genomic_DNA"/>
</dbReference>
<name>A0A4Y2GU70_ARAVE</name>
<reference evidence="1 2" key="1">
    <citation type="journal article" date="2019" name="Sci. Rep.">
        <title>Orb-weaving spider Araneus ventricosus genome elucidates the spidroin gene catalogue.</title>
        <authorList>
            <person name="Kono N."/>
            <person name="Nakamura H."/>
            <person name="Ohtoshi R."/>
            <person name="Moran D.A.P."/>
            <person name="Shinohara A."/>
            <person name="Yoshida Y."/>
            <person name="Fujiwara M."/>
            <person name="Mori M."/>
            <person name="Tomita M."/>
            <person name="Arakawa K."/>
        </authorList>
    </citation>
    <scope>NUCLEOTIDE SEQUENCE [LARGE SCALE GENOMIC DNA]</scope>
</reference>